<dbReference type="Proteomes" id="UP000818029">
    <property type="component" value="Chromosome A12"/>
</dbReference>
<dbReference type="OrthoDB" id="991067at2759"/>
<dbReference type="RefSeq" id="XP_016718487.1">
    <property type="nucleotide sequence ID" value="XM_016862998.2"/>
</dbReference>
<proteinExistence type="predicted"/>
<evidence type="ECO:0000313" key="1">
    <source>
        <dbReference type="Proteomes" id="UP000818029"/>
    </source>
</evidence>
<dbReference type="InterPro" id="IPR004242">
    <property type="entry name" value="Transposase_21"/>
</dbReference>
<name>A0A1U8LVE1_GOSHI</name>
<dbReference type="Pfam" id="PF02992">
    <property type="entry name" value="Transposase_21"/>
    <property type="match status" value="1"/>
</dbReference>
<organism evidence="1 2">
    <name type="scientific">Gossypium hirsutum</name>
    <name type="common">Upland cotton</name>
    <name type="synonym">Gossypium mexicanum</name>
    <dbReference type="NCBI Taxonomy" id="3635"/>
    <lineage>
        <taxon>Eukaryota</taxon>
        <taxon>Viridiplantae</taxon>
        <taxon>Streptophyta</taxon>
        <taxon>Embryophyta</taxon>
        <taxon>Tracheophyta</taxon>
        <taxon>Spermatophyta</taxon>
        <taxon>Magnoliopsida</taxon>
        <taxon>eudicotyledons</taxon>
        <taxon>Gunneridae</taxon>
        <taxon>Pentapetalae</taxon>
        <taxon>rosids</taxon>
        <taxon>malvids</taxon>
        <taxon>Malvales</taxon>
        <taxon>Malvaceae</taxon>
        <taxon>Malvoideae</taxon>
        <taxon>Gossypium</taxon>
    </lineage>
</organism>
<dbReference type="PANTHER" id="PTHR10775:SF182">
    <property type="entry name" value="TRANSPOSON, EN_SPM-LIKE, TRANSPOSASE-ASSOCIATED DOMAIN PROTEIN-RELATED"/>
    <property type="match status" value="1"/>
</dbReference>
<reference evidence="2" key="2">
    <citation type="submission" date="2025-08" db="UniProtKB">
        <authorList>
            <consortium name="RefSeq"/>
        </authorList>
    </citation>
    <scope>IDENTIFICATION</scope>
</reference>
<dbReference type="PANTHER" id="PTHR10775">
    <property type="entry name" value="OS08G0208400 PROTEIN"/>
    <property type="match status" value="1"/>
</dbReference>
<keyword evidence="1" id="KW-1185">Reference proteome</keyword>
<dbReference type="Pfam" id="PF03321">
    <property type="entry name" value="GH3"/>
    <property type="match status" value="1"/>
</dbReference>
<dbReference type="KEGG" id="ghi:107931199"/>
<sequence length="522" mass="59380">MGNNIETKTWFESCPSWTKWWWKSKYSQPVLKGFLHGQTDKQLFKKNVLIVTYEDVKPYIDRIVSGETSDILLTKPIIGFFLSVGTSGGQPKLMLVIAQVAKKWELFRGLYESPVIKILHEPHIVGEHIRLHGIIKEYKHWIFHGESIERTSVQTDQTVRTSPSICTQSQDNEADLRDIITDALGINIPTLNESFDGVSSEFQNNGREDDFNEAQRTTERATTLLDDCDIPLYPGCVKFSCVSFLLQLYHFKALFGWSAKSLTCLLEFLNEAFLDGNTIPITYYEAKKKISALNLGYVKIDACPNDCMLYWGDASKKISCDVCKSSRWQSSNELDVDEQVDDNCRRPKPAKVLRYFPLIPRLKRLFQSSKTSQSMRWHKEGRTKDGILRHLADGSAWDAFDKRFPDFASDPRNVRLGLASDGFNPFRTMSTSHSTRPVLLIPYNLEPWACMKQSSMILSMVIPGEKGPGNDIDVYMQPLIKGLKQLWTGIDAFDSSASESFILRACLIWTINDFPAYANLSG</sequence>
<dbReference type="AlphaFoldDB" id="A0A1U8LVE1"/>
<reference evidence="1" key="1">
    <citation type="journal article" date="2020" name="Nat. Genet.">
        <title>Genomic diversifications of five Gossypium allopolyploid species and their impact on cotton improvement.</title>
        <authorList>
            <person name="Chen Z.J."/>
            <person name="Sreedasyam A."/>
            <person name="Ando A."/>
            <person name="Song Q."/>
            <person name="De Santiago L.M."/>
            <person name="Hulse-Kemp A.M."/>
            <person name="Ding M."/>
            <person name="Ye W."/>
            <person name="Kirkbride R.C."/>
            <person name="Jenkins J."/>
            <person name="Plott C."/>
            <person name="Lovell J."/>
            <person name="Lin Y.M."/>
            <person name="Vaughn R."/>
            <person name="Liu B."/>
            <person name="Simpson S."/>
            <person name="Scheffler B.E."/>
            <person name="Wen L."/>
            <person name="Saski C.A."/>
            <person name="Grover C.E."/>
            <person name="Hu G."/>
            <person name="Conover J.L."/>
            <person name="Carlson J.W."/>
            <person name="Shu S."/>
            <person name="Boston L.B."/>
            <person name="Williams M."/>
            <person name="Peterson D.G."/>
            <person name="McGee K."/>
            <person name="Jones D.C."/>
            <person name="Wendel J.F."/>
            <person name="Stelly D.M."/>
            <person name="Grimwood J."/>
            <person name="Schmutz J."/>
        </authorList>
    </citation>
    <scope>NUCLEOTIDE SEQUENCE [LARGE SCALE GENOMIC DNA]</scope>
    <source>
        <strain evidence="1">cv. TM-1</strain>
    </source>
</reference>
<evidence type="ECO:0000313" key="2">
    <source>
        <dbReference type="RefSeq" id="XP_016718487.1"/>
    </source>
</evidence>
<dbReference type="STRING" id="3635.A0A1U8LVE1"/>
<dbReference type="GeneID" id="107931199"/>
<gene>
    <name evidence="2" type="primary">LOC107931199</name>
</gene>
<accession>A0A1U8LVE1</accession>
<protein>
    <submittedName>
        <fullName evidence="2">Uncharacterized protein isoform X1</fullName>
    </submittedName>
</protein>
<dbReference type="PaxDb" id="3635-A0A1U8LVE1"/>